<comment type="similarity">
    <text evidence="1">Belongs to the ComF/GntX family.</text>
</comment>
<reference evidence="3" key="1">
    <citation type="submission" date="2019-01" db="EMBL/GenBank/DDBJ databases">
        <title>Genomic signatures and co-occurrence patterns of the ultra-small Saccharimodia (Patescibacteria phylum) suggest a symbiotic lifestyle.</title>
        <authorList>
            <person name="Lemos L."/>
            <person name="Medeiros J."/>
            <person name="Andreote F."/>
            <person name="Fernandes G."/>
            <person name="Varani A."/>
            <person name="Oliveira G."/>
            <person name="Pylro V."/>
        </authorList>
    </citation>
    <scope>NUCLEOTIDE SEQUENCE [LARGE SCALE GENOMIC DNA]</scope>
    <source>
        <strain evidence="3">AMD01</strain>
    </source>
</reference>
<evidence type="ECO:0000313" key="3">
    <source>
        <dbReference type="EMBL" id="RWZ79420.1"/>
    </source>
</evidence>
<proteinExistence type="inferred from homology"/>
<gene>
    <name evidence="3" type="ORF">EOT04_01725</name>
</gene>
<dbReference type="PANTHER" id="PTHR47505:SF1">
    <property type="entry name" value="DNA UTILIZATION PROTEIN YHGH"/>
    <property type="match status" value="1"/>
</dbReference>
<dbReference type="InterPro" id="IPR000836">
    <property type="entry name" value="PRTase_dom"/>
</dbReference>
<feature type="domain" description="Phosphoribosyltransferase" evidence="2">
    <location>
        <begin position="150"/>
        <end position="222"/>
    </location>
</feature>
<dbReference type="Pfam" id="PF00156">
    <property type="entry name" value="Pribosyltran"/>
    <property type="match status" value="1"/>
</dbReference>
<dbReference type="CDD" id="cd06223">
    <property type="entry name" value="PRTases_typeI"/>
    <property type="match status" value="1"/>
</dbReference>
<dbReference type="InterPro" id="IPR029057">
    <property type="entry name" value="PRTase-like"/>
</dbReference>
<dbReference type="EMBL" id="SCKW01000013">
    <property type="protein sequence ID" value="RWZ79420.1"/>
    <property type="molecule type" value="Genomic_DNA"/>
</dbReference>
<dbReference type="Proteomes" id="UP000289269">
    <property type="component" value="Unassembled WGS sequence"/>
</dbReference>
<dbReference type="PANTHER" id="PTHR47505">
    <property type="entry name" value="DNA UTILIZATION PROTEIN YHGH"/>
    <property type="match status" value="1"/>
</dbReference>
<dbReference type="InterPro" id="IPR051910">
    <property type="entry name" value="ComF/GntX_DNA_util-trans"/>
</dbReference>
<evidence type="ECO:0000313" key="4">
    <source>
        <dbReference type="Proteomes" id="UP000289269"/>
    </source>
</evidence>
<accession>A0A4Q0AJ85</accession>
<dbReference type="AlphaFoldDB" id="A0A4Q0AJ85"/>
<dbReference type="Gene3D" id="3.40.50.2020">
    <property type="match status" value="1"/>
</dbReference>
<sequence length="227" mass="24246">MIENLLSWLAPHRCVGCRAEGSPLCSVCFDNLSEQPWNRCILCYLPCGSGALCRDCQAKGPLDMAWAAGGYGGELKRLVKSLKFERARQAALSLAELLDWLLPELPTTTAVVFVPTANSRRRQRGYDQSELIARALAGRRGWPCRQMLERSDGSRQMGSGRRQRLARAKTLFKTAGPAPSGAPILLVDDVATTGASLGAAAKVLKAAGASQVMAAVCAVSGAGRVKM</sequence>
<keyword evidence="4" id="KW-1185">Reference proteome</keyword>
<dbReference type="SUPFAM" id="SSF53271">
    <property type="entry name" value="PRTase-like"/>
    <property type="match status" value="1"/>
</dbReference>
<evidence type="ECO:0000256" key="1">
    <source>
        <dbReference type="ARBA" id="ARBA00008007"/>
    </source>
</evidence>
<protein>
    <submittedName>
        <fullName evidence="3">ComF family protein</fullName>
    </submittedName>
</protein>
<comment type="caution">
    <text evidence="3">The sequence shown here is derived from an EMBL/GenBank/DDBJ whole genome shotgun (WGS) entry which is preliminary data.</text>
</comment>
<name>A0A4Q0AJ85_9BACT</name>
<evidence type="ECO:0000259" key="2">
    <source>
        <dbReference type="Pfam" id="PF00156"/>
    </source>
</evidence>
<organism evidence="3 4">
    <name type="scientific">Candidatus Chaera renei</name>
    <dbReference type="NCBI Taxonomy" id="2506947"/>
    <lineage>
        <taxon>Bacteria</taxon>
        <taxon>Candidatus Saccharimonadota</taxon>
        <taxon>Candidatus Saccharimonadia</taxon>
        <taxon>Candidatus Saccharimonadales</taxon>
        <taxon>Candidatus Saccharimonadaceae</taxon>
        <taxon>Candidatus Chaera</taxon>
    </lineage>
</organism>